<protein>
    <submittedName>
        <fullName evidence="2">Uncharacterized protein</fullName>
    </submittedName>
</protein>
<feature type="compositionally biased region" description="Basic and acidic residues" evidence="1">
    <location>
        <begin position="53"/>
        <end position="62"/>
    </location>
</feature>
<dbReference type="EMBL" id="CP022387">
    <property type="protein sequence ID" value="ATA88507.1"/>
    <property type="molecule type" value="Genomic_DNA"/>
</dbReference>
<gene>
    <name evidence="2" type="ORF">CGC58_01400</name>
</gene>
<dbReference type="Proteomes" id="UP000217348">
    <property type="component" value="Chromosome"/>
</dbReference>
<evidence type="ECO:0000313" key="2">
    <source>
        <dbReference type="EMBL" id="ATA88507.1"/>
    </source>
</evidence>
<accession>A0A250FX17</accession>
<proteinExistence type="predicted"/>
<dbReference type="AlphaFoldDB" id="A0A250FX17"/>
<organism evidence="2 3">
    <name type="scientific">Capnocytophaga stomatis</name>
    <dbReference type="NCBI Taxonomy" id="1848904"/>
    <lineage>
        <taxon>Bacteria</taxon>
        <taxon>Pseudomonadati</taxon>
        <taxon>Bacteroidota</taxon>
        <taxon>Flavobacteriia</taxon>
        <taxon>Flavobacteriales</taxon>
        <taxon>Flavobacteriaceae</taxon>
        <taxon>Capnocytophaga</taxon>
    </lineage>
</organism>
<name>A0A250FX17_9FLAO</name>
<reference evidence="3" key="1">
    <citation type="submission" date="2017-06" db="EMBL/GenBank/DDBJ databases">
        <title>Capnocytophaga spp. assemblies.</title>
        <authorList>
            <person name="Gulvik C.A."/>
        </authorList>
    </citation>
    <scope>NUCLEOTIDE SEQUENCE [LARGE SCALE GENOMIC DNA]</scope>
    <source>
        <strain evidence="3">H2177</strain>
    </source>
</reference>
<evidence type="ECO:0000256" key="1">
    <source>
        <dbReference type="SAM" id="MobiDB-lite"/>
    </source>
</evidence>
<feature type="region of interest" description="Disordered" evidence="1">
    <location>
        <begin position="1"/>
        <end position="80"/>
    </location>
</feature>
<feature type="compositionally biased region" description="Basic and acidic residues" evidence="1">
    <location>
        <begin position="31"/>
        <end position="44"/>
    </location>
</feature>
<dbReference type="KEGG" id="csto:CGC58_01400"/>
<sequence>MVHNGYQEAVDDSGSPQNKTHAEGGDAPIESSDKKLGGAYKDLDFDNSIAPNRKKETVEQRHHMPSQYSGNKGSNGGAITMITDDHKQTASWDNIDGSKEYRQKQKELIEQGEFQEAFEMDVRDVREKFGDKYDEAIEQLRDWYKENGKF</sequence>
<evidence type="ECO:0000313" key="3">
    <source>
        <dbReference type="Proteomes" id="UP000217348"/>
    </source>
</evidence>